<evidence type="ECO:0000313" key="2">
    <source>
        <dbReference type="Proteomes" id="UP001271780"/>
    </source>
</evidence>
<name>A0ABU4X942_9HYPH</name>
<sequence>MNEAFTSILLSLQAGVPWRKVKGFQMTDFPNLKTKYPDLIPARMDFECGPGWEKVLDKYFGDVSAALPSGTRLRLDKVYEKYGSLRVDAMPEGAVTRSVHLALDRAEVLADLRSYRYCETCGKPGSLRDKSWLSVDCEAHANGAPPLPPHDGRITLDGVAYEYDEGLDDLVPIKRRAKRPTGTKR</sequence>
<dbReference type="EMBL" id="JAVIIZ010000001">
    <property type="protein sequence ID" value="MDX8470973.1"/>
    <property type="molecule type" value="Genomic_DNA"/>
</dbReference>
<proteinExistence type="predicted"/>
<dbReference type="Proteomes" id="UP001271780">
    <property type="component" value="Unassembled WGS sequence"/>
</dbReference>
<evidence type="ECO:0000313" key="1">
    <source>
        <dbReference type="EMBL" id="MDX8470973.1"/>
    </source>
</evidence>
<reference evidence="1 2" key="1">
    <citation type="submission" date="2023-08" db="EMBL/GenBank/DDBJ databases">
        <title>Implementing the SeqCode for naming new Mesorhizobium species isolated from Vachellia karroo root nodules.</title>
        <authorList>
            <person name="Van Lill M."/>
        </authorList>
    </citation>
    <scope>NUCLEOTIDE SEQUENCE [LARGE SCALE GENOMIC DNA]</scope>
    <source>
        <strain evidence="1 2">VK23A</strain>
    </source>
</reference>
<dbReference type="RefSeq" id="WP_320260986.1">
    <property type="nucleotide sequence ID" value="NZ_JAVIIX010000001.1"/>
</dbReference>
<organism evidence="1 2">
    <name type="scientific">Mesorhizobium dulcispinae</name>
    <dbReference type="NCBI Taxonomy" id="3072316"/>
    <lineage>
        <taxon>Bacteria</taxon>
        <taxon>Pseudomonadati</taxon>
        <taxon>Pseudomonadota</taxon>
        <taxon>Alphaproteobacteria</taxon>
        <taxon>Hyphomicrobiales</taxon>
        <taxon>Phyllobacteriaceae</taxon>
        <taxon>Mesorhizobium</taxon>
    </lineage>
</organism>
<protein>
    <recommendedName>
        <fullName evidence="3">Transposase</fullName>
    </recommendedName>
</protein>
<comment type="caution">
    <text evidence="1">The sequence shown here is derived from an EMBL/GenBank/DDBJ whole genome shotgun (WGS) entry which is preliminary data.</text>
</comment>
<evidence type="ECO:0008006" key="3">
    <source>
        <dbReference type="Google" id="ProtNLM"/>
    </source>
</evidence>
<accession>A0ABU4X942</accession>
<gene>
    <name evidence="1" type="ORF">RFM27_02660</name>
</gene>
<keyword evidence="2" id="KW-1185">Reference proteome</keyword>